<dbReference type="Pfam" id="PF07963">
    <property type="entry name" value="N_methyl"/>
    <property type="match status" value="1"/>
</dbReference>
<organism evidence="4 5">
    <name type="scientific">Companilactobacillus mishanensis</name>
    <dbReference type="NCBI Taxonomy" id="2486008"/>
    <lineage>
        <taxon>Bacteria</taxon>
        <taxon>Bacillati</taxon>
        <taxon>Bacillota</taxon>
        <taxon>Bacilli</taxon>
        <taxon>Lactobacillales</taxon>
        <taxon>Lactobacillaceae</taxon>
        <taxon>Companilactobacillus</taxon>
    </lineage>
</organism>
<evidence type="ECO:0000313" key="4">
    <source>
        <dbReference type="EMBL" id="MQS51965.1"/>
    </source>
</evidence>
<name>A0A5P0ZG57_9LACO</name>
<dbReference type="GO" id="GO:0030420">
    <property type="term" value="P:establishment of competence for transformation"/>
    <property type="evidence" value="ECO:0007669"/>
    <property type="project" value="UniProtKB-KW"/>
</dbReference>
<dbReference type="GO" id="GO:0009986">
    <property type="term" value="C:cell surface"/>
    <property type="evidence" value="ECO:0007669"/>
    <property type="project" value="UniProtKB-SubCell"/>
</dbReference>
<dbReference type="SUPFAM" id="SSF54523">
    <property type="entry name" value="Pili subunits"/>
    <property type="match status" value="1"/>
</dbReference>
<keyword evidence="2" id="KW-0178">Competence</keyword>
<accession>A0A5P0ZG57</accession>
<protein>
    <submittedName>
        <fullName evidence="4">Type II secretion system protein</fullName>
    </submittedName>
</protein>
<comment type="caution">
    <text evidence="4">The sequence shown here is derived from an EMBL/GenBank/DDBJ whole genome shotgun (WGS) entry which is preliminary data.</text>
</comment>
<evidence type="ECO:0000256" key="3">
    <source>
        <dbReference type="SAM" id="Phobius"/>
    </source>
</evidence>
<dbReference type="Proteomes" id="UP000380386">
    <property type="component" value="Unassembled WGS sequence"/>
</dbReference>
<dbReference type="InterPro" id="IPR045584">
    <property type="entry name" value="Pilin-like"/>
</dbReference>
<reference evidence="4 5" key="1">
    <citation type="journal article" date="2019" name="Syst. Appl. Microbiol.">
        <title>Polyphasic characterization of two novel Lactobacillus spp. isolated from blown salami packages: Description of Lactobacillus halodurans sp. nov. and Lactobacillus salsicarnum sp. nov.</title>
        <authorList>
            <person name="Schuster J.A."/>
            <person name="Klingl A."/>
            <person name="Vogel R.F."/>
            <person name="Ehrmann M.A."/>
        </authorList>
    </citation>
    <scope>NUCLEOTIDE SEQUENCE [LARGE SCALE GENOMIC DNA]</scope>
    <source>
        <strain evidence="4 5">TMW 1.2118</strain>
    </source>
</reference>
<evidence type="ECO:0000313" key="5">
    <source>
        <dbReference type="Proteomes" id="UP000380386"/>
    </source>
</evidence>
<evidence type="ECO:0000256" key="2">
    <source>
        <dbReference type="ARBA" id="ARBA00023287"/>
    </source>
</evidence>
<dbReference type="OrthoDB" id="2304834at2"/>
<sequence length="140" mass="16402">MMLIQRQKSRGFTLVETVLTLFITCLLITIGTLQVKDYQQKTEEAMFFRRFEDDWQNILNSSFLTNKRCYVDFSEADVIFSFDNRTTTIEVPETLKGNSKHLEVHKSGETSPKTIYFDSTNSKRRYKYTVQMDWGVLVAS</sequence>
<dbReference type="NCBIfam" id="NF040982">
    <property type="entry name" value="ComGD"/>
    <property type="match status" value="1"/>
</dbReference>
<comment type="subcellular location">
    <subcellularLocation>
        <location evidence="1">Cell surface</location>
    </subcellularLocation>
</comment>
<evidence type="ECO:0000256" key="1">
    <source>
        <dbReference type="ARBA" id="ARBA00004241"/>
    </source>
</evidence>
<keyword evidence="3" id="KW-0472">Membrane</keyword>
<proteinExistence type="predicted"/>
<keyword evidence="3" id="KW-1133">Transmembrane helix</keyword>
<gene>
    <name evidence="4" type="ORF">FHL02_02905</name>
</gene>
<dbReference type="InterPro" id="IPR016785">
    <property type="entry name" value="ComGD"/>
</dbReference>
<dbReference type="EMBL" id="VDFM01000002">
    <property type="protein sequence ID" value="MQS51965.1"/>
    <property type="molecule type" value="Genomic_DNA"/>
</dbReference>
<feature type="transmembrane region" description="Helical" evidence="3">
    <location>
        <begin position="12"/>
        <end position="33"/>
    </location>
</feature>
<dbReference type="AlphaFoldDB" id="A0A5P0ZG57"/>
<keyword evidence="3" id="KW-0812">Transmembrane</keyword>
<dbReference type="InterPro" id="IPR012902">
    <property type="entry name" value="N_methyl_site"/>
</dbReference>